<dbReference type="AlphaFoldDB" id="K3X6P5"/>
<keyword evidence="1 3" id="KW-0853">WD repeat</keyword>
<dbReference type="InterPro" id="IPR019775">
    <property type="entry name" value="WD40_repeat_CS"/>
</dbReference>
<dbReference type="PANTHER" id="PTHR19879">
    <property type="entry name" value="TRANSCRIPTION INITIATION FACTOR TFIID"/>
    <property type="match status" value="1"/>
</dbReference>
<dbReference type="PROSITE" id="PS50294">
    <property type="entry name" value="WD_REPEATS_REGION"/>
    <property type="match status" value="3"/>
</dbReference>
<dbReference type="InterPro" id="IPR001680">
    <property type="entry name" value="WD40_rpt"/>
</dbReference>
<sequence>MDSGPLSRASSGAGASAGANASEPFQISELLSAPKPSAQGDDSAEYDRHAAALHGAKADEYDDDGRVLFQKSELRAHTGAVYTAKFSPCGRLLASGSLDTKVLLWDVTTKFNQQQLASLAHHAQLVIDVSWSDDSKSLVSASYDHTVKLWDVEKSQLNHSSEVPGLIQCVSFNLADSNQYFFGTSKGCIHQVDARADVVRTWQNDAMVNSLNVSPDGQFVITGDSKGMIKTWDVRMDSCIEDISKLNDAGHHAISHLHASPPVDGRRSGDEDGRFLAVNSYDNMLRVYDRRSKLISSSHGQEQMQLAFFVTGHKNKNWPIKSSFFRGEGYKYKLNLPSNRHTQRKLTDGDGEDFQDTYVGLSLHFWLKVLVQCLTNMLWVVGCRDRPDAAQETLLLATGSADNKIYLHDVSLKHPNARPSPYLVQKIDAHSDRVYCVDFHPTEPILASASADYSVKIWLPRAPNTRLPKPKS</sequence>
<dbReference type="PROSITE" id="PS50082">
    <property type="entry name" value="WD_REPEATS_2"/>
    <property type="match status" value="4"/>
</dbReference>
<feature type="region of interest" description="Disordered" evidence="4">
    <location>
        <begin position="1"/>
        <end position="20"/>
    </location>
</feature>
<dbReference type="PRINTS" id="PR00320">
    <property type="entry name" value="GPROTEINBRPT"/>
</dbReference>
<feature type="repeat" description="WD" evidence="3">
    <location>
        <begin position="201"/>
        <end position="242"/>
    </location>
</feature>
<evidence type="ECO:0000256" key="2">
    <source>
        <dbReference type="ARBA" id="ARBA00022737"/>
    </source>
</evidence>
<dbReference type="Gene3D" id="2.130.10.10">
    <property type="entry name" value="YVTN repeat-like/Quinoprotein amine dehydrogenase"/>
    <property type="match status" value="2"/>
</dbReference>
<dbReference type="InterPro" id="IPR020472">
    <property type="entry name" value="WD40_PAC1"/>
</dbReference>
<organism evidence="5 6">
    <name type="scientific">Globisporangium ultimum (strain ATCC 200006 / CBS 805.95 / DAOM BR144)</name>
    <name type="common">Pythium ultimum</name>
    <dbReference type="NCBI Taxonomy" id="431595"/>
    <lineage>
        <taxon>Eukaryota</taxon>
        <taxon>Sar</taxon>
        <taxon>Stramenopiles</taxon>
        <taxon>Oomycota</taxon>
        <taxon>Peronosporomycetes</taxon>
        <taxon>Pythiales</taxon>
        <taxon>Pythiaceae</taxon>
        <taxon>Globisporangium</taxon>
    </lineage>
</organism>
<dbReference type="EnsemblProtists" id="PYU1_T012894">
    <property type="protein sequence ID" value="PYU1_T012894"/>
    <property type="gene ID" value="PYU1_G012867"/>
</dbReference>
<reference evidence="6" key="2">
    <citation type="submission" date="2010-04" db="EMBL/GenBank/DDBJ databases">
        <authorList>
            <person name="Buell R."/>
            <person name="Hamilton J."/>
            <person name="Hostetler J."/>
        </authorList>
    </citation>
    <scope>NUCLEOTIDE SEQUENCE [LARGE SCALE GENOMIC DNA]</scope>
    <source>
        <strain evidence="6">DAOM:BR144</strain>
    </source>
</reference>
<dbReference type="HOGENOM" id="CLU_043898_0_0_1"/>
<dbReference type="SMART" id="SM00320">
    <property type="entry name" value="WD40"/>
    <property type="match status" value="6"/>
</dbReference>
<keyword evidence="2" id="KW-0677">Repeat</keyword>
<reference evidence="6" key="1">
    <citation type="journal article" date="2010" name="Genome Biol.">
        <title>Genome sequence of the necrotrophic plant pathogen Pythium ultimum reveals original pathogenicity mechanisms and effector repertoire.</title>
        <authorList>
            <person name="Levesque C.A."/>
            <person name="Brouwer H."/>
            <person name="Cano L."/>
            <person name="Hamilton J.P."/>
            <person name="Holt C."/>
            <person name="Huitema E."/>
            <person name="Raffaele S."/>
            <person name="Robideau G.P."/>
            <person name="Thines M."/>
            <person name="Win J."/>
            <person name="Zerillo M.M."/>
            <person name="Beakes G.W."/>
            <person name="Boore J.L."/>
            <person name="Busam D."/>
            <person name="Dumas B."/>
            <person name="Ferriera S."/>
            <person name="Fuerstenberg S.I."/>
            <person name="Gachon C.M."/>
            <person name="Gaulin E."/>
            <person name="Govers F."/>
            <person name="Grenville-Briggs L."/>
            <person name="Horner N."/>
            <person name="Hostetler J."/>
            <person name="Jiang R.H."/>
            <person name="Johnson J."/>
            <person name="Krajaejun T."/>
            <person name="Lin H."/>
            <person name="Meijer H.J."/>
            <person name="Moore B."/>
            <person name="Morris P."/>
            <person name="Phuntmart V."/>
            <person name="Puiu D."/>
            <person name="Shetty J."/>
            <person name="Stajich J.E."/>
            <person name="Tripathy S."/>
            <person name="Wawra S."/>
            <person name="van West P."/>
            <person name="Whitty B.R."/>
            <person name="Coutinho P.M."/>
            <person name="Henrissat B."/>
            <person name="Martin F."/>
            <person name="Thomas P.D."/>
            <person name="Tyler B.M."/>
            <person name="De Vries R.P."/>
            <person name="Kamoun S."/>
            <person name="Yandell M."/>
            <person name="Tisserat N."/>
            <person name="Buell C.R."/>
        </authorList>
    </citation>
    <scope>NUCLEOTIDE SEQUENCE</scope>
    <source>
        <strain evidence="6">DAOM:BR144</strain>
    </source>
</reference>
<dbReference type="VEuPathDB" id="FungiDB:PYU1_G012867"/>
<dbReference type="InParanoid" id="K3X6P5"/>
<dbReference type="STRING" id="431595.K3X6P5"/>
<dbReference type="SUPFAM" id="SSF50978">
    <property type="entry name" value="WD40 repeat-like"/>
    <property type="match status" value="1"/>
</dbReference>
<evidence type="ECO:0000256" key="1">
    <source>
        <dbReference type="ARBA" id="ARBA00022574"/>
    </source>
</evidence>
<keyword evidence="6" id="KW-1185">Reference proteome</keyword>
<proteinExistence type="predicted"/>
<dbReference type="PROSITE" id="PS00678">
    <property type="entry name" value="WD_REPEATS_1"/>
    <property type="match status" value="2"/>
</dbReference>
<reference evidence="5" key="3">
    <citation type="submission" date="2015-02" db="UniProtKB">
        <authorList>
            <consortium name="EnsemblProtists"/>
        </authorList>
    </citation>
    <scope>IDENTIFICATION</scope>
    <source>
        <strain evidence="5">DAOM BR144</strain>
    </source>
</reference>
<feature type="region of interest" description="Disordered" evidence="4">
    <location>
        <begin position="25"/>
        <end position="47"/>
    </location>
</feature>
<protein>
    <recommendedName>
        <fullName evidence="7">Anaphase-promoting complex subunit 4 WD40 domain-containing protein</fullName>
    </recommendedName>
</protein>
<dbReference type="Proteomes" id="UP000019132">
    <property type="component" value="Unassembled WGS sequence"/>
</dbReference>
<evidence type="ECO:0000256" key="4">
    <source>
        <dbReference type="SAM" id="MobiDB-lite"/>
    </source>
</evidence>
<dbReference type="InterPro" id="IPR036322">
    <property type="entry name" value="WD40_repeat_dom_sf"/>
</dbReference>
<feature type="repeat" description="WD" evidence="3">
    <location>
        <begin position="119"/>
        <end position="160"/>
    </location>
</feature>
<dbReference type="eggNOG" id="KOG0266">
    <property type="taxonomic scope" value="Eukaryota"/>
</dbReference>
<dbReference type="CDD" id="cd00200">
    <property type="entry name" value="WD40"/>
    <property type="match status" value="1"/>
</dbReference>
<name>K3X6P5_GLOUD</name>
<dbReference type="EMBL" id="GL376581">
    <property type="status" value="NOT_ANNOTATED_CDS"/>
    <property type="molecule type" value="Genomic_DNA"/>
</dbReference>
<accession>K3X6P5</accession>
<feature type="repeat" description="WD" evidence="3">
    <location>
        <begin position="427"/>
        <end position="458"/>
    </location>
</feature>
<dbReference type="Pfam" id="PF00400">
    <property type="entry name" value="WD40"/>
    <property type="match status" value="4"/>
</dbReference>
<dbReference type="InterPro" id="IPR015943">
    <property type="entry name" value="WD40/YVTN_repeat-like_dom_sf"/>
</dbReference>
<dbReference type="PANTHER" id="PTHR19879:SF9">
    <property type="entry name" value="TRANSCRIPTION INITIATION FACTOR TFIID SUBUNIT 5"/>
    <property type="match status" value="1"/>
</dbReference>
<evidence type="ECO:0000256" key="3">
    <source>
        <dbReference type="PROSITE-ProRule" id="PRU00221"/>
    </source>
</evidence>
<evidence type="ECO:0008006" key="7">
    <source>
        <dbReference type="Google" id="ProtNLM"/>
    </source>
</evidence>
<dbReference type="OMA" id="VQEHDYR"/>
<feature type="repeat" description="WD" evidence="3">
    <location>
        <begin position="74"/>
        <end position="109"/>
    </location>
</feature>
<evidence type="ECO:0000313" key="6">
    <source>
        <dbReference type="Proteomes" id="UP000019132"/>
    </source>
</evidence>
<evidence type="ECO:0000313" key="5">
    <source>
        <dbReference type="EnsemblProtists" id="PYU1_T012894"/>
    </source>
</evidence>